<organism evidence="1 2">
    <name type="scientific">Candidatus Kaiserbacteria bacterium RIFCSPLOWO2_01_FULL_51_21</name>
    <dbReference type="NCBI Taxonomy" id="1798508"/>
    <lineage>
        <taxon>Bacteria</taxon>
        <taxon>Candidatus Kaiseribacteriota</taxon>
    </lineage>
</organism>
<dbReference type="SUPFAM" id="SSF82171">
    <property type="entry name" value="DPP6 N-terminal domain-like"/>
    <property type="match status" value="1"/>
</dbReference>
<dbReference type="Proteomes" id="UP000179115">
    <property type="component" value="Unassembled WGS sequence"/>
</dbReference>
<dbReference type="EMBL" id="MFLV01000013">
    <property type="protein sequence ID" value="OGG71584.1"/>
    <property type="molecule type" value="Genomic_DNA"/>
</dbReference>
<evidence type="ECO:0000313" key="2">
    <source>
        <dbReference type="Proteomes" id="UP000179115"/>
    </source>
</evidence>
<evidence type="ECO:0008006" key="3">
    <source>
        <dbReference type="Google" id="ProtNLM"/>
    </source>
</evidence>
<sequence>MKKFFIAGGFLVILLALFIIFMSKKPADLTEPLKETPRPIDGGGVIVNPPVTEIPPQTVSGKEFKNQERVSIEGYTGSAMEPGISKDGNYLLFNDDGSNKDMYWAERVDDTHFTYKGKVGGINTNTVDGTPSFDLDGNVYYTSLADYPSTKKSLYVGKFVNGNISSPSHVSGNVYVGKDRWVSVDPDIAPDGSALYYSEGLFDRGPPPSIFTVRAARKTGGSFTLDESITKNINTGGLNYAPSISADGKEIFFTRTSIEDGKPVGNGIFVARRDTVNDTFGQAERISAIGGSFVEAPTITLDGKSLYYHKEESGTYVIYRVTR</sequence>
<dbReference type="STRING" id="1798508.A3A35_02910"/>
<proteinExistence type="predicted"/>
<gene>
    <name evidence="1" type="ORF">A3A35_02910</name>
</gene>
<accession>A0A1F6ED20</accession>
<comment type="caution">
    <text evidence="1">The sequence shown here is derived from an EMBL/GenBank/DDBJ whole genome shotgun (WGS) entry which is preliminary data.</text>
</comment>
<dbReference type="InterPro" id="IPR011042">
    <property type="entry name" value="6-blade_b-propeller_TolB-like"/>
</dbReference>
<dbReference type="InterPro" id="IPR011659">
    <property type="entry name" value="WD40"/>
</dbReference>
<reference evidence="1 2" key="1">
    <citation type="journal article" date="2016" name="Nat. Commun.">
        <title>Thousands of microbial genomes shed light on interconnected biogeochemical processes in an aquifer system.</title>
        <authorList>
            <person name="Anantharaman K."/>
            <person name="Brown C.T."/>
            <person name="Hug L.A."/>
            <person name="Sharon I."/>
            <person name="Castelle C.J."/>
            <person name="Probst A.J."/>
            <person name="Thomas B.C."/>
            <person name="Singh A."/>
            <person name="Wilkins M.J."/>
            <person name="Karaoz U."/>
            <person name="Brodie E.L."/>
            <person name="Williams K.H."/>
            <person name="Hubbard S.S."/>
            <person name="Banfield J.F."/>
        </authorList>
    </citation>
    <scope>NUCLEOTIDE SEQUENCE [LARGE SCALE GENOMIC DNA]</scope>
</reference>
<evidence type="ECO:0000313" key="1">
    <source>
        <dbReference type="EMBL" id="OGG71584.1"/>
    </source>
</evidence>
<dbReference type="Gene3D" id="2.120.10.30">
    <property type="entry name" value="TolB, C-terminal domain"/>
    <property type="match status" value="1"/>
</dbReference>
<name>A0A1F6ED20_9BACT</name>
<dbReference type="Pfam" id="PF07676">
    <property type="entry name" value="PD40"/>
    <property type="match status" value="2"/>
</dbReference>
<protein>
    <recommendedName>
        <fullName evidence="3">DUF5050 domain-containing protein</fullName>
    </recommendedName>
</protein>
<dbReference type="AlphaFoldDB" id="A0A1F6ED20"/>